<name>A0A183JAC7_9BILA</name>
<evidence type="ECO:0000313" key="4">
    <source>
        <dbReference type="WBParaSite" id="SBAD_0001323801-mRNA-1"/>
    </source>
</evidence>
<reference evidence="4" key="1">
    <citation type="submission" date="2016-06" db="UniProtKB">
        <authorList>
            <consortium name="WormBaseParasite"/>
        </authorList>
    </citation>
    <scope>IDENTIFICATION</scope>
</reference>
<keyword evidence="3" id="KW-1185">Reference proteome</keyword>
<feature type="region of interest" description="Disordered" evidence="1">
    <location>
        <begin position="1"/>
        <end position="24"/>
    </location>
</feature>
<protein>
    <submittedName>
        <fullName evidence="2 4">Uncharacterized protein</fullName>
    </submittedName>
</protein>
<gene>
    <name evidence="2" type="ORF">SBAD_LOCUS12825</name>
</gene>
<organism evidence="4">
    <name type="scientific">Soboliphyme baturini</name>
    <dbReference type="NCBI Taxonomy" id="241478"/>
    <lineage>
        <taxon>Eukaryota</taxon>
        <taxon>Metazoa</taxon>
        <taxon>Ecdysozoa</taxon>
        <taxon>Nematoda</taxon>
        <taxon>Enoplea</taxon>
        <taxon>Dorylaimia</taxon>
        <taxon>Dioctophymatida</taxon>
        <taxon>Dioctophymatoidea</taxon>
        <taxon>Soboliphymatidae</taxon>
        <taxon>Soboliphyme</taxon>
    </lineage>
</organism>
<dbReference type="AlphaFoldDB" id="A0A183JAC7"/>
<proteinExistence type="predicted"/>
<evidence type="ECO:0000313" key="3">
    <source>
        <dbReference type="Proteomes" id="UP000270296"/>
    </source>
</evidence>
<dbReference type="Proteomes" id="UP000270296">
    <property type="component" value="Unassembled WGS sequence"/>
</dbReference>
<evidence type="ECO:0000256" key="1">
    <source>
        <dbReference type="SAM" id="MobiDB-lite"/>
    </source>
</evidence>
<dbReference type="EMBL" id="UZAM01018982">
    <property type="protein sequence ID" value="VDP52102.1"/>
    <property type="molecule type" value="Genomic_DNA"/>
</dbReference>
<evidence type="ECO:0000313" key="2">
    <source>
        <dbReference type="EMBL" id="VDP52102.1"/>
    </source>
</evidence>
<sequence length="142" mass="15631">MPKKIQLHNRSRPHKPTNHISSFLADSSKPRVGFAGLDCISEGYLSDISTLTEYSRTGSQKMAHKEVEKGSKNGLDCNDVCSISLLPSDDRPDVQVLGADQLVMVVVFYLPPAAVRPFGCLETPFASPDGHRPDLLRRIRGQ</sequence>
<feature type="compositionally biased region" description="Basic residues" evidence="1">
    <location>
        <begin position="1"/>
        <end position="17"/>
    </location>
</feature>
<dbReference type="WBParaSite" id="SBAD_0001323801-mRNA-1">
    <property type="protein sequence ID" value="SBAD_0001323801-mRNA-1"/>
    <property type="gene ID" value="SBAD_0001323801"/>
</dbReference>
<reference evidence="2 3" key="2">
    <citation type="submission" date="2018-11" db="EMBL/GenBank/DDBJ databases">
        <authorList>
            <consortium name="Pathogen Informatics"/>
        </authorList>
    </citation>
    <scope>NUCLEOTIDE SEQUENCE [LARGE SCALE GENOMIC DNA]</scope>
</reference>
<accession>A0A183JAC7</accession>